<proteinExistence type="predicted"/>
<protein>
    <submittedName>
        <fullName evidence="1">DUF5447 family protein</fullName>
    </submittedName>
</protein>
<reference evidence="1" key="1">
    <citation type="submission" date="2023-08" db="EMBL/GenBank/DDBJ databases">
        <title>Increased levels of nutrients transform a symbiont into a lethal pathobiont.</title>
        <authorList>
            <person name="Lachnit T."/>
            <person name="Ulrich L."/>
            <person name="Willmer F.M."/>
            <person name="Hasenbein T."/>
            <person name="Steiner L.X."/>
            <person name="Wolters M."/>
            <person name="Herbst E.M."/>
            <person name="Deines P."/>
        </authorList>
    </citation>
    <scope>NUCLEOTIDE SEQUENCE</scope>
    <source>
        <strain evidence="1">T3</strain>
    </source>
</reference>
<dbReference type="EMBL" id="CP158373">
    <property type="protein sequence ID" value="XBY62842.1"/>
    <property type="molecule type" value="Genomic_DNA"/>
</dbReference>
<dbReference type="InterPro" id="IPR035229">
    <property type="entry name" value="PflM"/>
</dbReference>
<dbReference type="Pfam" id="PF17525">
    <property type="entry name" value="DUF5447"/>
    <property type="match status" value="1"/>
</dbReference>
<organism evidence="1">
    <name type="scientific">Pseudomonas solani</name>
    <dbReference type="NCBI Taxonomy" id="2731552"/>
    <lineage>
        <taxon>Bacteria</taxon>
        <taxon>Pseudomonadati</taxon>
        <taxon>Pseudomonadota</taxon>
        <taxon>Gammaproteobacteria</taxon>
        <taxon>Pseudomonadales</taxon>
        <taxon>Pseudomonadaceae</taxon>
        <taxon>Pseudomonas</taxon>
    </lineage>
</organism>
<dbReference type="RefSeq" id="WP_350446823.1">
    <property type="nucleotide sequence ID" value="NZ_CP158373.1"/>
</dbReference>
<sequence length="96" mass="11020">MKSLSQYLRQPHPEACSCSVCWSRRELANSVPSPSTVCPHCLPAEVLQVDGRWVCRPVSRCAKHTPPRRPPKYWHVVYDSGKPTPYVPIYEPFELE</sequence>
<evidence type="ECO:0000313" key="1">
    <source>
        <dbReference type="EMBL" id="XBY62842.1"/>
    </source>
</evidence>
<accession>A0AAU7XYK9</accession>
<name>A0AAU7XYK9_9PSED</name>
<gene>
    <name evidence="1" type="ORF">ABS648_23260</name>
</gene>
<dbReference type="AlphaFoldDB" id="A0AAU7XYK9"/>